<proteinExistence type="predicted"/>
<reference evidence="1 2" key="1">
    <citation type="submission" date="2021-06" db="EMBL/GenBank/DDBJ databases">
        <authorList>
            <person name="Palmer J.M."/>
        </authorList>
    </citation>
    <scope>NUCLEOTIDE SEQUENCE [LARGE SCALE GENOMIC DNA]</scope>
    <source>
        <strain evidence="1 2">CL_MEX2019</strain>
        <tissue evidence="1">Muscle</tissue>
    </source>
</reference>
<accession>A0ABU7ENL6</accession>
<keyword evidence="2" id="KW-1185">Reference proteome</keyword>
<protein>
    <submittedName>
        <fullName evidence="1">Uncharacterized protein</fullName>
    </submittedName>
</protein>
<organism evidence="1 2">
    <name type="scientific">Characodon lateralis</name>
    <dbReference type="NCBI Taxonomy" id="208331"/>
    <lineage>
        <taxon>Eukaryota</taxon>
        <taxon>Metazoa</taxon>
        <taxon>Chordata</taxon>
        <taxon>Craniata</taxon>
        <taxon>Vertebrata</taxon>
        <taxon>Euteleostomi</taxon>
        <taxon>Actinopterygii</taxon>
        <taxon>Neopterygii</taxon>
        <taxon>Teleostei</taxon>
        <taxon>Neoteleostei</taxon>
        <taxon>Acanthomorphata</taxon>
        <taxon>Ovalentaria</taxon>
        <taxon>Atherinomorphae</taxon>
        <taxon>Cyprinodontiformes</taxon>
        <taxon>Goodeidae</taxon>
        <taxon>Characodon</taxon>
    </lineage>
</organism>
<dbReference type="EMBL" id="JAHUTJ010060525">
    <property type="protein sequence ID" value="MED6288415.1"/>
    <property type="molecule type" value="Genomic_DNA"/>
</dbReference>
<name>A0ABU7ENL6_9TELE</name>
<evidence type="ECO:0000313" key="1">
    <source>
        <dbReference type="EMBL" id="MED6288415.1"/>
    </source>
</evidence>
<dbReference type="Proteomes" id="UP001352852">
    <property type="component" value="Unassembled WGS sequence"/>
</dbReference>
<evidence type="ECO:0000313" key="2">
    <source>
        <dbReference type="Proteomes" id="UP001352852"/>
    </source>
</evidence>
<sequence>MCECTDLSSREGECVCFQRFPLSCSTSQSDSSSNSRLLCSLLNCGENPPGADSHVDCKFESAVSPPLGLLHPLYIQISIQTLQTMLRPAGSSSDHSLLSNA</sequence>
<gene>
    <name evidence="1" type="ORF">CHARACLAT_026260</name>
</gene>
<comment type="caution">
    <text evidence="1">The sequence shown here is derived from an EMBL/GenBank/DDBJ whole genome shotgun (WGS) entry which is preliminary data.</text>
</comment>